<keyword evidence="3" id="KW-1185">Reference proteome</keyword>
<name>A0A1Y1XBU1_9FUNG</name>
<evidence type="ECO:0000256" key="1">
    <source>
        <dbReference type="SAM" id="MobiDB-lite"/>
    </source>
</evidence>
<accession>A0A1Y1XBU1</accession>
<dbReference type="OrthoDB" id="2162234at2759"/>
<feature type="region of interest" description="Disordered" evidence="1">
    <location>
        <begin position="305"/>
        <end position="326"/>
    </location>
</feature>
<organism evidence="2 3">
    <name type="scientific">Anaeromyces robustus</name>
    <dbReference type="NCBI Taxonomy" id="1754192"/>
    <lineage>
        <taxon>Eukaryota</taxon>
        <taxon>Fungi</taxon>
        <taxon>Fungi incertae sedis</taxon>
        <taxon>Chytridiomycota</taxon>
        <taxon>Chytridiomycota incertae sedis</taxon>
        <taxon>Neocallimastigomycetes</taxon>
        <taxon>Neocallimastigales</taxon>
        <taxon>Neocallimastigaceae</taxon>
        <taxon>Anaeromyces</taxon>
    </lineage>
</organism>
<reference evidence="2 3" key="2">
    <citation type="submission" date="2016-08" db="EMBL/GenBank/DDBJ databases">
        <title>Pervasive Adenine N6-methylation of Active Genes in Fungi.</title>
        <authorList>
            <consortium name="DOE Joint Genome Institute"/>
            <person name="Mondo S.J."/>
            <person name="Dannebaum R.O."/>
            <person name="Kuo R.C."/>
            <person name="Labutti K."/>
            <person name="Haridas S."/>
            <person name="Kuo A."/>
            <person name="Salamov A."/>
            <person name="Ahrendt S.R."/>
            <person name="Lipzen A."/>
            <person name="Sullivan W."/>
            <person name="Andreopoulos W.B."/>
            <person name="Clum A."/>
            <person name="Lindquist E."/>
            <person name="Daum C."/>
            <person name="Ramamoorthy G.K."/>
            <person name="Gryganskyi A."/>
            <person name="Culley D."/>
            <person name="Magnuson J.K."/>
            <person name="James T.Y."/>
            <person name="O'Malley M.A."/>
            <person name="Stajich J.E."/>
            <person name="Spatafora J.W."/>
            <person name="Visel A."/>
            <person name="Grigoriev I.V."/>
        </authorList>
    </citation>
    <scope>NUCLEOTIDE SEQUENCE [LARGE SCALE GENOMIC DNA]</scope>
    <source>
        <strain evidence="2 3">S4</strain>
    </source>
</reference>
<dbReference type="AlphaFoldDB" id="A0A1Y1XBU1"/>
<protein>
    <submittedName>
        <fullName evidence="2">Uncharacterized protein</fullName>
    </submittedName>
</protein>
<reference evidence="2 3" key="1">
    <citation type="submission" date="2016-08" db="EMBL/GenBank/DDBJ databases">
        <title>A Parts List for Fungal Cellulosomes Revealed by Comparative Genomics.</title>
        <authorList>
            <consortium name="DOE Joint Genome Institute"/>
            <person name="Haitjema C.H."/>
            <person name="Gilmore S.P."/>
            <person name="Henske J.K."/>
            <person name="Solomon K.V."/>
            <person name="De Groot R."/>
            <person name="Kuo A."/>
            <person name="Mondo S.J."/>
            <person name="Salamov A.A."/>
            <person name="Labutti K."/>
            <person name="Zhao Z."/>
            <person name="Chiniquy J."/>
            <person name="Barry K."/>
            <person name="Brewer H.M."/>
            <person name="Purvine S.O."/>
            <person name="Wright A.T."/>
            <person name="Boxma B."/>
            <person name="Van Alen T."/>
            <person name="Hackstein J.H."/>
            <person name="Baker S.E."/>
            <person name="Grigoriev I.V."/>
            <person name="O'Malley M.A."/>
        </authorList>
    </citation>
    <scope>NUCLEOTIDE SEQUENCE [LARGE SCALE GENOMIC DNA]</scope>
    <source>
        <strain evidence="2 3">S4</strain>
    </source>
</reference>
<sequence length="326" mass="36746">MKKTGSCFKNKTPIDASKLFNSMNNKKKDEMKVNNNEKTSILSNNTLDLNALPHLPNITSQQQQPYLKQKLTQQQSSNQTQLSYQLSKQTQNKQQESQKQILQINIENDQSFFKNHESKAVYNGINNLYSDSGGKTLSKNIESSTKNLQNTLENPKLPMVNDLDPTPLKSSSQKVKTSAITSSINFNDVFSVSGNNKLTPLSMVNANKKINYLMELENLKSEESNPINNLPHTHPVRPFLKPIKLAGDLPFNNDLQPIGEIPLKKTPLSLENIHSSSKTPLHFVQPQISNKQIIPDFNNKNLPPIPNKLSKIQNESPLPILRKTKK</sequence>
<evidence type="ECO:0000313" key="2">
    <source>
        <dbReference type="EMBL" id="ORX82834.1"/>
    </source>
</evidence>
<gene>
    <name evidence="2" type="ORF">BCR32DRAFT_326681</name>
</gene>
<proteinExistence type="predicted"/>
<comment type="caution">
    <text evidence="2">The sequence shown here is derived from an EMBL/GenBank/DDBJ whole genome shotgun (WGS) entry which is preliminary data.</text>
</comment>
<dbReference type="EMBL" id="MCFG01000086">
    <property type="protein sequence ID" value="ORX82834.1"/>
    <property type="molecule type" value="Genomic_DNA"/>
</dbReference>
<evidence type="ECO:0000313" key="3">
    <source>
        <dbReference type="Proteomes" id="UP000193944"/>
    </source>
</evidence>
<dbReference type="Proteomes" id="UP000193944">
    <property type="component" value="Unassembled WGS sequence"/>
</dbReference>